<dbReference type="AlphaFoldDB" id="A0A1I6S9L4"/>
<gene>
    <name evidence="1" type="ORF">SAMN05192570_2305</name>
</gene>
<dbReference type="Proteomes" id="UP000198788">
    <property type="component" value="Unassembled WGS sequence"/>
</dbReference>
<sequence length="59" mass="6048">MDMEAQIVDALRTELQRQAAEADGALRLSEGTPGRVRIDGPVDLEALAMAVAGSVAGGP</sequence>
<accession>A0A1I6S9L4</accession>
<organism evidence="1 2">
    <name type="scientific">Brevundimonas viscosa</name>
    <dbReference type="NCBI Taxonomy" id="871741"/>
    <lineage>
        <taxon>Bacteria</taxon>
        <taxon>Pseudomonadati</taxon>
        <taxon>Pseudomonadota</taxon>
        <taxon>Alphaproteobacteria</taxon>
        <taxon>Caulobacterales</taxon>
        <taxon>Caulobacteraceae</taxon>
        <taxon>Brevundimonas</taxon>
    </lineage>
</organism>
<keyword evidence="2" id="KW-1185">Reference proteome</keyword>
<dbReference type="OrthoDB" id="8086769at2"/>
<protein>
    <submittedName>
        <fullName evidence="1">Uncharacterized protein</fullName>
    </submittedName>
</protein>
<dbReference type="EMBL" id="FOZV01000004">
    <property type="protein sequence ID" value="SFS73627.1"/>
    <property type="molecule type" value="Genomic_DNA"/>
</dbReference>
<dbReference type="RefSeq" id="WP_092310608.1">
    <property type="nucleotide sequence ID" value="NZ_FOZV01000004.1"/>
</dbReference>
<proteinExistence type="predicted"/>
<name>A0A1I6S9L4_9CAUL</name>
<dbReference type="STRING" id="871741.SAMN05192570_2305"/>
<evidence type="ECO:0000313" key="2">
    <source>
        <dbReference type="Proteomes" id="UP000198788"/>
    </source>
</evidence>
<evidence type="ECO:0000313" key="1">
    <source>
        <dbReference type="EMBL" id="SFS73627.1"/>
    </source>
</evidence>
<reference evidence="2" key="1">
    <citation type="submission" date="2016-10" db="EMBL/GenBank/DDBJ databases">
        <authorList>
            <person name="Varghese N."/>
            <person name="Submissions S."/>
        </authorList>
    </citation>
    <scope>NUCLEOTIDE SEQUENCE [LARGE SCALE GENOMIC DNA]</scope>
    <source>
        <strain evidence="2">CGMCC 1.10683</strain>
    </source>
</reference>